<name>A0A8J5EW93_ZINOF</name>
<dbReference type="GO" id="GO:0009451">
    <property type="term" value="P:RNA modification"/>
    <property type="evidence" value="ECO:0007669"/>
    <property type="project" value="InterPro"/>
</dbReference>
<dbReference type="InterPro" id="IPR002885">
    <property type="entry name" value="PPR_rpt"/>
</dbReference>
<dbReference type="Pfam" id="PF01535">
    <property type="entry name" value="PPR"/>
    <property type="match status" value="4"/>
</dbReference>
<dbReference type="NCBIfam" id="TIGR00756">
    <property type="entry name" value="PPR"/>
    <property type="match status" value="4"/>
</dbReference>
<accession>A0A8J5EW93</accession>
<dbReference type="Pfam" id="PF20430">
    <property type="entry name" value="Eplus_motif"/>
    <property type="match status" value="1"/>
</dbReference>
<feature type="repeat" description="PPR" evidence="3">
    <location>
        <begin position="238"/>
        <end position="272"/>
    </location>
</feature>
<evidence type="ECO:0000256" key="2">
    <source>
        <dbReference type="ARBA" id="ARBA00022737"/>
    </source>
</evidence>
<dbReference type="Gene3D" id="1.25.40.10">
    <property type="entry name" value="Tetratricopeptide repeat domain"/>
    <property type="match status" value="4"/>
</dbReference>
<comment type="caution">
    <text evidence="4">The sequence shown here is derived from an EMBL/GenBank/DDBJ whole genome shotgun (WGS) entry which is preliminary data.</text>
</comment>
<dbReference type="Pfam" id="PF13041">
    <property type="entry name" value="PPR_2"/>
    <property type="match status" value="2"/>
</dbReference>
<dbReference type="InterPro" id="IPR011990">
    <property type="entry name" value="TPR-like_helical_dom_sf"/>
</dbReference>
<feature type="repeat" description="PPR" evidence="3">
    <location>
        <begin position="541"/>
        <end position="575"/>
    </location>
</feature>
<dbReference type="PROSITE" id="PS51375">
    <property type="entry name" value="PPR"/>
    <property type="match status" value="5"/>
</dbReference>
<evidence type="ECO:0000256" key="1">
    <source>
        <dbReference type="ARBA" id="ARBA00006643"/>
    </source>
</evidence>
<dbReference type="FunFam" id="1.25.40.10:FF:000690">
    <property type="entry name" value="Pentatricopeptide repeat-containing protein"/>
    <property type="match status" value="1"/>
</dbReference>
<dbReference type="GO" id="GO:0003729">
    <property type="term" value="F:mRNA binding"/>
    <property type="evidence" value="ECO:0007669"/>
    <property type="project" value="UniProtKB-ARBA"/>
</dbReference>
<dbReference type="FunFam" id="1.25.40.10:FF:000285">
    <property type="entry name" value="Pentatricopeptide repeat-containing protein, chloroplastic"/>
    <property type="match status" value="1"/>
</dbReference>
<evidence type="ECO:0000313" key="4">
    <source>
        <dbReference type="EMBL" id="KAG6475490.1"/>
    </source>
</evidence>
<dbReference type="EMBL" id="JACMSC010000018">
    <property type="protein sequence ID" value="KAG6475490.1"/>
    <property type="molecule type" value="Genomic_DNA"/>
</dbReference>
<evidence type="ECO:0000256" key="3">
    <source>
        <dbReference type="PROSITE-ProRule" id="PRU00708"/>
    </source>
</evidence>
<dbReference type="PANTHER" id="PTHR47926">
    <property type="entry name" value="PENTATRICOPEPTIDE REPEAT-CONTAINING PROTEIN"/>
    <property type="match status" value="1"/>
</dbReference>
<feature type="repeat" description="PPR" evidence="3">
    <location>
        <begin position="338"/>
        <end position="372"/>
    </location>
</feature>
<keyword evidence="2" id="KW-0677">Repeat</keyword>
<dbReference type="Proteomes" id="UP000734854">
    <property type="component" value="Unassembled WGS sequence"/>
</dbReference>
<dbReference type="InterPro" id="IPR036249">
    <property type="entry name" value="Thioredoxin-like_sf"/>
</dbReference>
<comment type="similarity">
    <text evidence="1">Belongs to the PPR family. PCMP-H subfamily.</text>
</comment>
<protein>
    <submittedName>
        <fullName evidence="4">Uncharacterized protein</fullName>
    </submittedName>
</protein>
<dbReference type="InterPro" id="IPR046848">
    <property type="entry name" value="E_motif"/>
</dbReference>
<dbReference type="Gene3D" id="3.40.30.10">
    <property type="entry name" value="Glutaredoxin"/>
    <property type="match status" value="1"/>
</dbReference>
<dbReference type="PANTHER" id="PTHR47926:SF463">
    <property type="entry name" value="PENTATRICOPEPTIDE REPEAT-CONTAINING PROTEIN"/>
    <property type="match status" value="1"/>
</dbReference>
<organism evidence="4 5">
    <name type="scientific">Zingiber officinale</name>
    <name type="common">Ginger</name>
    <name type="synonym">Amomum zingiber</name>
    <dbReference type="NCBI Taxonomy" id="94328"/>
    <lineage>
        <taxon>Eukaryota</taxon>
        <taxon>Viridiplantae</taxon>
        <taxon>Streptophyta</taxon>
        <taxon>Embryophyta</taxon>
        <taxon>Tracheophyta</taxon>
        <taxon>Spermatophyta</taxon>
        <taxon>Magnoliopsida</taxon>
        <taxon>Liliopsida</taxon>
        <taxon>Zingiberales</taxon>
        <taxon>Zingiberaceae</taxon>
        <taxon>Zingiber</taxon>
    </lineage>
</organism>
<sequence length="756" mass="82458">MGCPHVPSPTRNKSFSRISHDPRAKFPFTVPSTPRLACMALGIHSAGYCAAARRLYGSSKTRWRIVAAAPPDGATEAEIRVCVNRTCGRQGSREILAVLSSICPPGISVVSCGCLGRCGGGPNLAVLPAGALIGHCGTAAKAGQILAEICGPGFDPRRNLEALALSKKAENALEKGNAAEAESLLSQAIDLQPSGGVHLIYKSRSSVRLTMGDKIGALEDAKRASLLAPNFAQIKSLTASSWNSILRRHSRLAGHSTAFAQFKLMLREGVVPDKHTFPLLLKIVSGHGGIDLDQIHAQIWKFGYTSDSFVRNSLVSAYAKRGRLPIARNLFDEMPTRDPVPWTALMRGCIQESRPSDALELFHKMRCLGIEIDEVVIVSVLKCCGLLGDVWLGMCVHGFYIACGRVKWDLFIGSALVDMYSTCGRCDDARRLFDEMPHRNVVTWSTMVAGYVQCNRPADALCLFHDMLVEGETPNEVTIVSALTSCARTGALVQGRWIHGCLNRSKLETNSFVGTALIDMYSKCGCIDEAVAVFNRLPHKDVYPWTALINGLAIHGCAAECLDLFSRMIKSGVQPNEVTFIGVLSACSHRGLVDQGTYHFNSMLTDYGVEPRMEHYGCMVDLFGRAGLFEEALNLIRRMPLEPSAGVWGALLNACIIHRNYKLGEIVGQHLVKLEPDHSGRYALLANLYSLAKKPGSDADLRKAMKGRGLEKMRGSSWIEVDSALREFVATDVTHPESKEIYRTLDEISTVMKLES</sequence>
<gene>
    <name evidence="4" type="ORF">ZIOFF_064712</name>
</gene>
<dbReference type="SUPFAM" id="SSF48452">
    <property type="entry name" value="TPR-like"/>
    <property type="match status" value="1"/>
</dbReference>
<dbReference type="InterPro" id="IPR046960">
    <property type="entry name" value="PPR_At4g14850-like_plant"/>
</dbReference>
<dbReference type="Pfam" id="PF20431">
    <property type="entry name" value="E_motif"/>
    <property type="match status" value="1"/>
</dbReference>
<feature type="repeat" description="PPR" evidence="3">
    <location>
        <begin position="440"/>
        <end position="474"/>
    </location>
</feature>
<keyword evidence="5" id="KW-1185">Reference proteome</keyword>
<dbReference type="InterPro" id="IPR046849">
    <property type="entry name" value="E2_motif"/>
</dbReference>
<dbReference type="SUPFAM" id="SSF52833">
    <property type="entry name" value="Thioredoxin-like"/>
    <property type="match status" value="1"/>
</dbReference>
<reference evidence="4 5" key="1">
    <citation type="submission" date="2020-08" db="EMBL/GenBank/DDBJ databases">
        <title>Plant Genome Project.</title>
        <authorList>
            <person name="Zhang R.-G."/>
        </authorList>
    </citation>
    <scope>NUCLEOTIDE SEQUENCE [LARGE SCALE GENOMIC DNA]</scope>
    <source>
        <tissue evidence="4">Rhizome</tissue>
    </source>
</reference>
<proteinExistence type="inferred from homology"/>
<evidence type="ECO:0000313" key="5">
    <source>
        <dbReference type="Proteomes" id="UP000734854"/>
    </source>
</evidence>
<dbReference type="FunFam" id="1.25.40.10:FF:000333">
    <property type="entry name" value="Pentatricopeptide repeat-containing protein"/>
    <property type="match status" value="1"/>
</dbReference>
<feature type="repeat" description="PPR" evidence="3">
    <location>
        <begin position="307"/>
        <end position="337"/>
    </location>
</feature>
<dbReference type="AlphaFoldDB" id="A0A8J5EW93"/>